<dbReference type="InterPro" id="IPR025724">
    <property type="entry name" value="GAG-pre-integrase_dom"/>
</dbReference>
<dbReference type="PROSITE" id="PS50994">
    <property type="entry name" value="INTEGRASE"/>
    <property type="match status" value="1"/>
</dbReference>
<dbReference type="InterPro" id="IPR039537">
    <property type="entry name" value="Retrotran_Ty1/copia-like"/>
</dbReference>
<dbReference type="AlphaFoldDB" id="A0A834WZZ4"/>
<dbReference type="Pfam" id="PF00665">
    <property type="entry name" value="rve"/>
    <property type="match status" value="1"/>
</dbReference>
<organism evidence="2 3">
    <name type="scientific">Senna tora</name>
    <dbReference type="NCBI Taxonomy" id="362788"/>
    <lineage>
        <taxon>Eukaryota</taxon>
        <taxon>Viridiplantae</taxon>
        <taxon>Streptophyta</taxon>
        <taxon>Embryophyta</taxon>
        <taxon>Tracheophyta</taxon>
        <taxon>Spermatophyta</taxon>
        <taxon>Magnoliopsida</taxon>
        <taxon>eudicotyledons</taxon>
        <taxon>Gunneridae</taxon>
        <taxon>Pentapetalae</taxon>
        <taxon>rosids</taxon>
        <taxon>fabids</taxon>
        <taxon>Fabales</taxon>
        <taxon>Fabaceae</taxon>
        <taxon>Caesalpinioideae</taxon>
        <taxon>Cassia clade</taxon>
        <taxon>Senna</taxon>
    </lineage>
</organism>
<dbReference type="PANTHER" id="PTHR42648:SF28">
    <property type="entry name" value="TRANSPOSON-ENCODED PROTEIN WITH RIBONUCLEASE H-LIKE AND RETROVIRUS ZINC FINGER-LIKE DOMAINS"/>
    <property type="match status" value="1"/>
</dbReference>
<dbReference type="InterPro" id="IPR012337">
    <property type="entry name" value="RNaseH-like_sf"/>
</dbReference>
<evidence type="ECO:0000313" key="3">
    <source>
        <dbReference type="Proteomes" id="UP000634136"/>
    </source>
</evidence>
<dbReference type="PANTHER" id="PTHR42648">
    <property type="entry name" value="TRANSPOSASE, PUTATIVE-RELATED"/>
    <property type="match status" value="1"/>
</dbReference>
<dbReference type="InterPro" id="IPR057670">
    <property type="entry name" value="SH3_retrovirus"/>
</dbReference>
<name>A0A834WZZ4_9FABA</name>
<evidence type="ECO:0000259" key="1">
    <source>
        <dbReference type="PROSITE" id="PS50994"/>
    </source>
</evidence>
<proteinExistence type="predicted"/>
<dbReference type="InterPro" id="IPR001584">
    <property type="entry name" value="Integrase_cat-core"/>
</dbReference>
<dbReference type="Pfam" id="PF25597">
    <property type="entry name" value="SH3_retrovirus"/>
    <property type="match status" value="1"/>
</dbReference>
<comment type="caution">
    <text evidence="2">The sequence shown here is derived from an EMBL/GenBank/DDBJ whole genome shotgun (WGS) entry which is preliminary data.</text>
</comment>
<sequence>MREGKPTDLTAQSNDAEKAFHKQWHDSNRICLTVLKYTVDKTIRQSVTEKDTVIEYLKAIDEKFKKFDKSQKAYYISLFDNARYDGVSGVREHMMKMVNYYNKLKGLKLDLGESFLVYKILESLPTEYGVLRTTTIRKKQNVLGVQGSSAAVESIGTVVLNLPTGHNLVLKKCCLCAFFKKEFNFHFDVRCTRIDENSSMLWHRRLGHISRNRLDILIKQEILPNLDFSDFDYCVDCIKGKFPAKTRGGKANRSENILDIIHTDISGPITPTTLGDYKYFITFIDDYSRFGWVDLLREKSDSLNAFQTFKAVVELKSGKSIKAIRSDRGGEYYGRYTESGRNPGPIALFLKEHGIEAQYTMPGTPQQNGVAERRNRTLMDMVRSMISHSCLPEFLWGDALRTAAYILNQVPSKSVENTPYELFTGKKPTMKHLRVWGCKAEVRPCNPQLKKLDPKTIFGYFIGYCPGSRGNRFYCPSHSTKVIESDKAYYFENDSGNGSEAPRAIQLRNEDTYLLMPSAVSSFSDMPSTSQDNRNDNIVVDPVEEQLREPPANIANEHLQEPVINLRQSERNHRSAIPNGYYVYLQEFESNLSAIVAVRVTRASLFWLSIDFIDALLSECHRKLLAAIVSNKLYASFTGLAIRAPLAAASTKLRMCLLGSSLTAPPNVPMLCNRWIVAGLISKVVACTVGLEMLDCNSSAEGVA</sequence>
<dbReference type="Pfam" id="PF13976">
    <property type="entry name" value="gag_pre-integrs"/>
    <property type="match status" value="1"/>
</dbReference>
<dbReference type="GO" id="GO:0003676">
    <property type="term" value="F:nucleic acid binding"/>
    <property type="evidence" value="ECO:0007669"/>
    <property type="project" value="InterPro"/>
</dbReference>
<dbReference type="InterPro" id="IPR036397">
    <property type="entry name" value="RNaseH_sf"/>
</dbReference>
<dbReference type="GO" id="GO:0015074">
    <property type="term" value="P:DNA integration"/>
    <property type="evidence" value="ECO:0007669"/>
    <property type="project" value="InterPro"/>
</dbReference>
<protein>
    <submittedName>
        <fullName evidence="2">Retrovirus-related Pol polyprotein from transposon TNT 1-94</fullName>
    </submittedName>
</protein>
<evidence type="ECO:0000313" key="2">
    <source>
        <dbReference type="EMBL" id="KAF7835240.1"/>
    </source>
</evidence>
<dbReference type="EMBL" id="JAAIUW010000004">
    <property type="protein sequence ID" value="KAF7835240.1"/>
    <property type="molecule type" value="Genomic_DNA"/>
</dbReference>
<dbReference type="OrthoDB" id="7691805at2759"/>
<keyword evidence="3" id="KW-1185">Reference proteome</keyword>
<accession>A0A834WZZ4</accession>
<gene>
    <name evidence="2" type="ORF">G2W53_010099</name>
</gene>
<dbReference type="SUPFAM" id="SSF53098">
    <property type="entry name" value="Ribonuclease H-like"/>
    <property type="match status" value="1"/>
</dbReference>
<reference evidence="2" key="1">
    <citation type="submission" date="2020-09" db="EMBL/GenBank/DDBJ databases">
        <title>Genome-Enabled Discovery of Anthraquinone Biosynthesis in Senna tora.</title>
        <authorList>
            <person name="Kang S.-H."/>
            <person name="Pandey R.P."/>
            <person name="Lee C.-M."/>
            <person name="Sim J.-S."/>
            <person name="Jeong J.-T."/>
            <person name="Choi B.-S."/>
            <person name="Jung M."/>
            <person name="Ginzburg D."/>
            <person name="Zhao K."/>
            <person name="Won S.Y."/>
            <person name="Oh T.-J."/>
            <person name="Yu Y."/>
            <person name="Kim N.-H."/>
            <person name="Lee O.R."/>
            <person name="Lee T.-H."/>
            <person name="Bashyal P."/>
            <person name="Kim T.-S."/>
            <person name="Lee W.-H."/>
            <person name="Kawkins C."/>
            <person name="Kim C.-K."/>
            <person name="Kim J.S."/>
            <person name="Ahn B.O."/>
            <person name="Rhee S.Y."/>
            <person name="Sohng J.K."/>
        </authorList>
    </citation>
    <scope>NUCLEOTIDE SEQUENCE</scope>
    <source>
        <tissue evidence="2">Leaf</tissue>
    </source>
</reference>
<dbReference type="Pfam" id="PF14223">
    <property type="entry name" value="Retrotran_gag_2"/>
    <property type="match status" value="1"/>
</dbReference>
<feature type="domain" description="Integrase catalytic" evidence="1">
    <location>
        <begin position="239"/>
        <end position="427"/>
    </location>
</feature>
<dbReference type="Gene3D" id="3.30.420.10">
    <property type="entry name" value="Ribonuclease H-like superfamily/Ribonuclease H"/>
    <property type="match status" value="1"/>
</dbReference>
<dbReference type="Proteomes" id="UP000634136">
    <property type="component" value="Unassembled WGS sequence"/>
</dbReference>